<dbReference type="SUPFAM" id="SSF52058">
    <property type="entry name" value="L domain-like"/>
    <property type="match status" value="1"/>
</dbReference>
<comment type="caution">
    <text evidence="5">The sequence shown here is derived from an EMBL/GenBank/DDBJ whole genome shotgun (WGS) entry which is preliminary data.</text>
</comment>
<dbReference type="Pfam" id="PF13855">
    <property type="entry name" value="LRR_8"/>
    <property type="match status" value="2"/>
</dbReference>
<dbReference type="EMBL" id="JBJQND010000016">
    <property type="protein sequence ID" value="KAL3848238.1"/>
    <property type="molecule type" value="Genomic_DNA"/>
</dbReference>
<organism evidence="5 6">
    <name type="scientific">Sinanodonta woodiana</name>
    <name type="common">Chinese pond mussel</name>
    <name type="synonym">Anodonta woodiana</name>
    <dbReference type="NCBI Taxonomy" id="1069815"/>
    <lineage>
        <taxon>Eukaryota</taxon>
        <taxon>Metazoa</taxon>
        <taxon>Spiralia</taxon>
        <taxon>Lophotrochozoa</taxon>
        <taxon>Mollusca</taxon>
        <taxon>Bivalvia</taxon>
        <taxon>Autobranchia</taxon>
        <taxon>Heteroconchia</taxon>
        <taxon>Palaeoheterodonta</taxon>
        <taxon>Unionida</taxon>
        <taxon>Unionoidea</taxon>
        <taxon>Unionidae</taxon>
        <taxon>Unioninae</taxon>
        <taxon>Sinanodonta</taxon>
    </lineage>
</organism>
<evidence type="ECO:0000256" key="2">
    <source>
        <dbReference type="ARBA" id="ARBA00022729"/>
    </source>
</evidence>
<accession>A0ABD3UJE6</accession>
<dbReference type="Pfam" id="PF13306">
    <property type="entry name" value="LRR_5"/>
    <property type="match status" value="1"/>
</dbReference>
<feature type="chain" id="PRO_5044818303" evidence="4">
    <location>
        <begin position="23"/>
        <end position="536"/>
    </location>
</feature>
<evidence type="ECO:0000313" key="5">
    <source>
        <dbReference type="EMBL" id="KAL3848238.1"/>
    </source>
</evidence>
<dbReference type="AlphaFoldDB" id="A0ABD3UJE6"/>
<evidence type="ECO:0000256" key="4">
    <source>
        <dbReference type="SAM" id="SignalP"/>
    </source>
</evidence>
<dbReference type="SMART" id="SM00365">
    <property type="entry name" value="LRR_SD22"/>
    <property type="match status" value="2"/>
</dbReference>
<keyword evidence="6" id="KW-1185">Reference proteome</keyword>
<dbReference type="InterPro" id="IPR032675">
    <property type="entry name" value="LRR_dom_sf"/>
</dbReference>
<dbReference type="InterPro" id="IPR001611">
    <property type="entry name" value="Leu-rich_rpt"/>
</dbReference>
<dbReference type="PANTHER" id="PTHR24373">
    <property type="entry name" value="SLIT RELATED LEUCINE-RICH REPEAT NEURONAL PROTEIN"/>
    <property type="match status" value="1"/>
</dbReference>
<evidence type="ECO:0000313" key="6">
    <source>
        <dbReference type="Proteomes" id="UP001634394"/>
    </source>
</evidence>
<evidence type="ECO:0000256" key="3">
    <source>
        <dbReference type="ARBA" id="ARBA00022737"/>
    </source>
</evidence>
<dbReference type="FunFam" id="3.80.10.10:FF:001164">
    <property type="entry name" value="GH01279p"/>
    <property type="match status" value="1"/>
</dbReference>
<name>A0ABD3UJE6_SINWO</name>
<dbReference type="InterPro" id="IPR003591">
    <property type="entry name" value="Leu-rich_rpt_typical-subtyp"/>
</dbReference>
<keyword evidence="1" id="KW-0433">Leucine-rich repeat</keyword>
<dbReference type="Gene3D" id="3.80.10.10">
    <property type="entry name" value="Ribonuclease Inhibitor"/>
    <property type="match status" value="2"/>
</dbReference>
<feature type="signal peptide" evidence="4">
    <location>
        <begin position="1"/>
        <end position="22"/>
    </location>
</feature>
<protein>
    <submittedName>
        <fullName evidence="5">Uncharacterized protein</fullName>
    </submittedName>
</protein>
<sequence length="536" mass="60412">MIAIPVYVMIFSVLVFLHRATTFKCPEDFPCDCLEENGSSLQLQQRIQTQFNIIHCEGQFDHQLLNFSLLQSKTISRITFFNTSVENLDDNTFQNLNVKEIVIKSNPLLNISEHAFAPIRMSLDKLTLENVGLAFNAGVSMLFLKNFTNLRYLNLDRNGKFPLNFPEGLFRNLFLISLEKLFLRNCEIALMSDLAFQGLESLSELDISNNNMSIIPSAILSVQNLQTLKLSHNTKINYIPDGAFHTLHNLKVLAVSHTGINTMDYNAFKGLEESLEELYLDNCDLPDGHFDALKRLQKLRVLDISNNRITHIHNVSFEGFVNLENLDLSANPLLFLDTMFTGIERKLKVLSIRELGLTSLPLGTLVSLTALEILDASRNDFKEIYESFFSGIRAKTIFLKNMKIDQISADAFEDIPHGIKLFLDGNSISSISFLLDLPSCTFHTLSLENNPVSCDCGTLMVISTNRVANMSGTCADGDFAGKRFDHLKQDPRVLEHCNFTKSVPYQYCRGSSGQSTSQTVNQLNIWVILVSLLFCC</sequence>
<proteinExistence type="predicted"/>
<dbReference type="PROSITE" id="PS51450">
    <property type="entry name" value="LRR"/>
    <property type="match status" value="2"/>
</dbReference>
<dbReference type="SMART" id="SM00369">
    <property type="entry name" value="LRR_TYP"/>
    <property type="match status" value="7"/>
</dbReference>
<dbReference type="PANTHER" id="PTHR24373:SF370">
    <property type="entry name" value="FISH-LIPS, ISOFORM E"/>
    <property type="match status" value="1"/>
</dbReference>
<keyword evidence="3" id="KW-0677">Repeat</keyword>
<dbReference type="InterPro" id="IPR026906">
    <property type="entry name" value="LRR_5"/>
</dbReference>
<keyword evidence="2 4" id="KW-0732">Signal</keyword>
<reference evidence="5 6" key="1">
    <citation type="submission" date="2024-11" db="EMBL/GenBank/DDBJ databases">
        <title>Chromosome-level genome assembly of the freshwater bivalve Anodonta woodiana.</title>
        <authorList>
            <person name="Chen X."/>
        </authorList>
    </citation>
    <scope>NUCLEOTIDE SEQUENCE [LARGE SCALE GENOMIC DNA]</scope>
    <source>
        <strain evidence="5">MN2024</strain>
        <tissue evidence="5">Gills</tissue>
    </source>
</reference>
<dbReference type="InterPro" id="IPR050328">
    <property type="entry name" value="Dev_Immune_Receptor"/>
</dbReference>
<gene>
    <name evidence="5" type="ORF">ACJMK2_019107</name>
</gene>
<evidence type="ECO:0000256" key="1">
    <source>
        <dbReference type="ARBA" id="ARBA00022614"/>
    </source>
</evidence>
<dbReference type="Proteomes" id="UP001634394">
    <property type="component" value="Unassembled WGS sequence"/>
</dbReference>